<organism evidence="1 2">
    <name type="scientific">Novacetimonas maltaceti</name>
    <dbReference type="NCBI Taxonomy" id="1203393"/>
    <lineage>
        <taxon>Bacteria</taxon>
        <taxon>Pseudomonadati</taxon>
        <taxon>Pseudomonadota</taxon>
        <taxon>Alphaproteobacteria</taxon>
        <taxon>Acetobacterales</taxon>
        <taxon>Acetobacteraceae</taxon>
        <taxon>Novacetimonas</taxon>
    </lineage>
</organism>
<reference evidence="1 2" key="1">
    <citation type="submission" date="2018-01" db="EMBL/GenBank/DDBJ databases">
        <title>Draft Genome Sequence of Komagataeibacter maltaceti LMG 1529, a Vinegar Producing Acetic Acid Bacterium Isolated from Malt Vinegar Brewery Acetifiers.</title>
        <authorList>
            <person name="Zhang Q."/>
            <person name="Hollensteiner J."/>
            <person name="Poehlein A."/>
            <person name="Daniel R."/>
        </authorList>
    </citation>
    <scope>NUCLEOTIDE SEQUENCE [LARGE SCALE GENOMIC DNA]</scope>
    <source>
        <strain evidence="1 2">LMG 1529</strain>
    </source>
</reference>
<accession>A0A2S3W4U5</accession>
<name>A0A2S3W4U5_9PROT</name>
<dbReference type="Gene3D" id="3.40.630.40">
    <property type="entry name" value="Zn-dependent exopeptidases"/>
    <property type="match status" value="1"/>
</dbReference>
<proteinExistence type="predicted"/>
<evidence type="ECO:0000313" key="2">
    <source>
        <dbReference type="Proteomes" id="UP000237344"/>
    </source>
</evidence>
<gene>
    <name evidence="1" type="ORF">KMAL_04280</name>
</gene>
<dbReference type="AlphaFoldDB" id="A0A2S3W4U5"/>
<dbReference type="Proteomes" id="UP000237344">
    <property type="component" value="Unassembled WGS sequence"/>
</dbReference>
<dbReference type="GO" id="GO:0016787">
    <property type="term" value="F:hydrolase activity"/>
    <property type="evidence" value="ECO:0007669"/>
    <property type="project" value="UniProtKB-KW"/>
</dbReference>
<protein>
    <submittedName>
        <fullName evidence="1">N-formylglutamate amidohydrolase</fullName>
    </submittedName>
</protein>
<dbReference type="Pfam" id="PF05013">
    <property type="entry name" value="FGase"/>
    <property type="match status" value="1"/>
</dbReference>
<keyword evidence="2" id="KW-1185">Reference proteome</keyword>
<dbReference type="SUPFAM" id="SSF53187">
    <property type="entry name" value="Zn-dependent exopeptidases"/>
    <property type="match status" value="1"/>
</dbReference>
<dbReference type="InterPro" id="IPR007709">
    <property type="entry name" value="N-FG_amidohydro"/>
</dbReference>
<evidence type="ECO:0000313" key="1">
    <source>
        <dbReference type="EMBL" id="POF63895.1"/>
    </source>
</evidence>
<comment type="caution">
    <text evidence="1">The sequence shown here is derived from an EMBL/GenBank/DDBJ whole genome shotgun (WGS) entry which is preliminary data.</text>
</comment>
<keyword evidence="1" id="KW-0378">Hydrolase</keyword>
<sequence>MQPPFFRKNQIDQSPAACAYARHAIFPRPIGQTSRFVCVPMPLAELPPFEILPPTASPAPLVVASPHSGRDYSAHFLSLSRLSPVALRRSEDCFVEELLHSAPSWGAPLLHANFPRAYCDANREAWELDPSMFRDALPDWCNTTSRKVKAGFGTIARLVGNGGPIYCRPLDFAEAERRIRGCWYPYHAALLTLIETGVARHGMCILLDGHSMPRQGPRDSADFILGNAWGTSCAPEVTATVERILTAHGYRVARNMPFAGGYVTRHYGRPRRGVHALQMEISRHLYMDEGTLERHDGFSSVQQALSRVMAELAGLAHHMAART</sequence>
<dbReference type="EMBL" id="POTC01000003">
    <property type="protein sequence ID" value="POF63895.1"/>
    <property type="molecule type" value="Genomic_DNA"/>
</dbReference>